<keyword evidence="4" id="KW-1185">Reference proteome</keyword>
<name>A0ABU5IYZ8_9BACI</name>
<dbReference type="SUPFAM" id="SSF53448">
    <property type="entry name" value="Nucleotide-diphospho-sugar transferases"/>
    <property type="match status" value="1"/>
</dbReference>
<dbReference type="RefSeq" id="WP_322446652.1">
    <property type="nucleotide sequence ID" value="NZ_JAXOFX010000006.1"/>
</dbReference>
<dbReference type="EMBL" id="JAXOFX010000006">
    <property type="protein sequence ID" value="MDZ5472361.1"/>
    <property type="molecule type" value="Genomic_DNA"/>
</dbReference>
<evidence type="ECO:0000313" key="3">
    <source>
        <dbReference type="EMBL" id="MDZ5472361.1"/>
    </source>
</evidence>
<dbReference type="Gene3D" id="3.90.550.10">
    <property type="entry name" value="Spore Coat Polysaccharide Biosynthesis Protein SpsA, Chain A"/>
    <property type="match status" value="1"/>
</dbReference>
<dbReference type="PANTHER" id="PTHR22916:SF3">
    <property type="entry name" value="UDP-GLCNAC:BETAGAL BETA-1,3-N-ACETYLGLUCOSAMINYLTRANSFERASE-LIKE PROTEIN 1"/>
    <property type="match status" value="1"/>
</dbReference>
<comment type="caution">
    <text evidence="3">The sequence shown here is derived from an EMBL/GenBank/DDBJ whole genome shotgun (WGS) entry which is preliminary data.</text>
</comment>
<dbReference type="PANTHER" id="PTHR22916">
    <property type="entry name" value="GLYCOSYLTRANSFERASE"/>
    <property type="match status" value="1"/>
</dbReference>
<keyword evidence="3" id="KW-0808">Transferase</keyword>
<dbReference type="InterPro" id="IPR001173">
    <property type="entry name" value="Glyco_trans_2-like"/>
</dbReference>
<protein>
    <submittedName>
        <fullName evidence="3">Glycosyltransferase family 2 protein</fullName>
        <ecNumber evidence="3">2.4.-.-</ecNumber>
    </submittedName>
</protein>
<gene>
    <name evidence="3" type="ORF">SM124_11440</name>
</gene>
<dbReference type="InterPro" id="IPR029044">
    <property type="entry name" value="Nucleotide-diphossugar_trans"/>
</dbReference>
<dbReference type="Proteomes" id="UP001290455">
    <property type="component" value="Unassembled WGS sequence"/>
</dbReference>
<dbReference type="GO" id="GO:0016757">
    <property type="term" value="F:glycosyltransferase activity"/>
    <property type="evidence" value="ECO:0007669"/>
    <property type="project" value="UniProtKB-KW"/>
</dbReference>
<dbReference type="CDD" id="cd00761">
    <property type="entry name" value="Glyco_tranf_GTA_type"/>
    <property type="match status" value="1"/>
</dbReference>
<evidence type="ECO:0000259" key="2">
    <source>
        <dbReference type="Pfam" id="PF00535"/>
    </source>
</evidence>
<keyword evidence="3" id="KW-0328">Glycosyltransferase</keyword>
<comment type="similarity">
    <text evidence="1">Belongs to the glycosyltransferase 2 family.</text>
</comment>
<organism evidence="3 4">
    <name type="scientific">Robertmurraya mangrovi</name>
    <dbReference type="NCBI Taxonomy" id="3098077"/>
    <lineage>
        <taxon>Bacteria</taxon>
        <taxon>Bacillati</taxon>
        <taxon>Bacillota</taxon>
        <taxon>Bacilli</taxon>
        <taxon>Bacillales</taxon>
        <taxon>Bacillaceae</taxon>
        <taxon>Robertmurraya</taxon>
    </lineage>
</organism>
<dbReference type="EC" id="2.4.-.-" evidence="3"/>
<accession>A0ABU5IYZ8</accession>
<proteinExistence type="inferred from homology"/>
<sequence>MVKVPWVLKTIKFTKKRPYEYNADGYYIVDNKLEHKTKKTKVTVITPVFNAEKYLRRTIDSVINQTMGFENIEYLLVDDCSTDSSRDILLEYSSKYENIFAVFLECNTGTPGQPRNLGVQLSTSKYITFLDADDWLEPNGLEVLHDILEKTGDDYVVGKTIQLKNDGSKIVGEHESCKERRNVSPYSIPHIFQHLGPRARMVRASVIKENRIVFPEMKFAEDKQFFMDVLIHCNTISTTKAPIYYLNRLDDNDASLTKQTNIMQKTDSNIKVIHYILQKNLEPEKEKMIMNRLYEFDSITRLFNTGHFQKTKLKQLYYNKFNEILKTTNGLRYDITENFHNPLNKVAFELFKEGKTKQLEKLFEWEKKEKVKNVLIKDNLPYYVAPFLDEKHQNIRVPMLAIFKEDQFYDNKYILDFTVYGDYVDRITDVIIRDREDVNLEYSFPVEVDRGGEGRLVVDMELLKQLPSSSYSMFLRYDDYNKINIRKMNENQIRYENRDFTFYTTIHSNVGLKVQ</sequence>
<evidence type="ECO:0000256" key="1">
    <source>
        <dbReference type="ARBA" id="ARBA00006739"/>
    </source>
</evidence>
<evidence type="ECO:0000313" key="4">
    <source>
        <dbReference type="Proteomes" id="UP001290455"/>
    </source>
</evidence>
<reference evidence="3 4" key="1">
    <citation type="submission" date="2023-11" db="EMBL/GenBank/DDBJ databases">
        <title>Bacillus jintuensis, isolated from a mudflat on the Beibu Gulf coast.</title>
        <authorList>
            <person name="Li M."/>
        </authorList>
    </citation>
    <scope>NUCLEOTIDE SEQUENCE [LARGE SCALE GENOMIC DNA]</scope>
    <source>
        <strain evidence="3 4">31A1R</strain>
    </source>
</reference>
<feature type="domain" description="Glycosyltransferase 2-like" evidence="2">
    <location>
        <begin position="43"/>
        <end position="174"/>
    </location>
</feature>
<dbReference type="Pfam" id="PF00535">
    <property type="entry name" value="Glycos_transf_2"/>
    <property type="match status" value="1"/>
</dbReference>